<evidence type="ECO:0000313" key="1">
    <source>
        <dbReference type="EMBL" id="SBQ93352.1"/>
    </source>
</evidence>
<gene>
    <name evidence="1" type="primary">Nfu_g_1_006748</name>
</gene>
<feature type="non-terminal residue" evidence="1">
    <location>
        <position position="50"/>
    </location>
</feature>
<proteinExistence type="predicted"/>
<reference evidence="1" key="1">
    <citation type="submission" date="2016-05" db="EMBL/GenBank/DDBJ databases">
        <authorList>
            <person name="Lavstsen T."/>
            <person name="Jespersen J.S."/>
        </authorList>
    </citation>
    <scope>NUCLEOTIDE SEQUENCE</scope>
    <source>
        <tissue evidence="1">Brain</tissue>
    </source>
</reference>
<dbReference type="EMBL" id="HAED01007164">
    <property type="protein sequence ID" value="SBQ93352.1"/>
    <property type="molecule type" value="Transcribed_RNA"/>
</dbReference>
<feature type="non-terminal residue" evidence="1">
    <location>
        <position position="1"/>
    </location>
</feature>
<name>A0A1A8I741_NOTKU</name>
<sequence>RIGLGKWWMPLFGLVGCRRFSVALRSSVLRCSFLGSLWMWKLLIRKRVEC</sequence>
<dbReference type="AlphaFoldDB" id="A0A1A8I741"/>
<organism evidence="1">
    <name type="scientific">Nothobranchius kuhntae</name>
    <name type="common">Beira killifish</name>
    <dbReference type="NCBI Taxonomy" id="321403"/>
    <lineage>
        <taxon>Eukaryota</taxon>
        <taxon>Metazoa</taxon>
        <taxon>Chordata</taxon>
        <taxon>Craniata</taxon>
        <taxon>Vertebrata</taxon>
        <taxon>Euteleostomi</taxon>
        <taxon>Actinopterygii</taxon>
        <taxon>Neopterygii</taxon>
        <taxon>Teleostei</taxon>
        <taxon>Neoteleostei</taxon>
        <taxon>Acanthomorphata</taxon>
        <taxon>Ovalentaria</taxon>
        <taxon>Atherinomorphae</taxon>
        <taxon>Cyprinodontiformes</taxon>
        <taxon>Nothobranchiidae</taxon>
        <taxon>Nothobranchius</taxon>
    </lineage>
</organism>
<protein>
    <submittedName>
        <fullName evidence="1">Uncharacterized protein</fullName>
    </submittedName>
</protein>
<accession>A0A1A8I741</accession>
<reference evidence="1" key="2">
    <citation type="submission" date="2016-06" db="EMBL/GenBank/DDBJ databases">
        <title>The genome of a short-lived fish provides insights into sex chromosome evolution and the genetic control of aging.</title>
        <authorList>
            <person name="Reichwald K."/>
            <person name="Felder M."/>
            <person name="Petzold A."/>
            <person name="Koch P."/>
            <person name="Groth M."/>
            <person name="Platzer M."/>
        </authorList>
    </citation>
    <scope>NUCLEOTIDE SEQUENCE</scope>
    <source>
        <tissue evidence="1">Brain</tissue>
    </source>
</reference>